<proteinExistence type="predicted"/>
<gene>
    <name evidence="2" type="ORF">DACRYDRAFT_16222</name>
</gene>
<dbReference type="GeneID" id="63686238"/>
<sequence>MSYGVGASGLVSEFIVEAGLVRSSAILKPTSHLDAQGGGTRGGTGNFQSLTSNSNTTTSGTGGGTSNFQPLTSNSNTTTSGTGGGCIHFSEAEGRGNVDSRETTTPPLYSSLHPTHPTHTSFSTSHPIGIPLGTDINHMIDIDRVNLMRGNGGSEVSPPSYGSHKYHIPPYYGTLHVSKGLDIASHAISNGAVGLHVPVHLSNQTPLNQCMDLSSEAI</sequence>
<dbReference type="RefSeq" id="XP_040628458.1">
    <property type="nucleotide sequence ID" value="XM_040771176.1"/>
</dbReference>
<dbReference type="EMBL" id="JH795864">
    <property type="protein sequence ID" value="EJU01561.1"/>
    <property type="molecule type" value="Genomic_DNA"/>
</dbReference>
<dbReference type="AlphaFoldDB" id="M5FUW6"/>
<accession>M5FUW6</accession>
<evidence type="ECO:0000313" key="3">
    <source>
        <dbReference type="Proteomes" id="UP000030653"/>
    </source>
</evidence>
<organism evidence="2 3">
    <name type="scientific">Dacryopinax primogenitus (strain DJM 731)</name>
    <name type="common">Brown rot fungus</name>
    <dbReference type="NCBI Taxonomy" id="1858805"/>
    <lineage>
        <taxon>Eukaryota</taxon>
        <taxon>Fungi</taxon>
        <taxon>Dikarya</taxon>
        <taxon>Basidiomycota</taxon>
        <taxon>Agaricomycotina</taxon>
        <taxon>Dacrymycetes</taxon>
        <taxon>Dacrymycetales</taxon>
        <taxon>Dacrymycetaceae</taxon>
        <taxon>Dacryopinax</taxon>
    </lineage>
</organism>
<name>M5FUW6_DACPD</name>
<feature type="compositionally biased region" description="Gly residues" evidence="1">
    <location>
        <begin position="36"/>
        <end position="45"/>
    </location>
</feature>
<reference evidence="2 3" key="1">
    <citation type="journal article" date="2012" name="Science">
        <title>The Paleozoic origin of enzymatic lignin decomposition reconstructed from 31 fungal genomes.</title>
        <authorList>
            <person name="Floudas D."/>
            <person name="Binder M."/>
            <person name="Riley R."/>
            <person name="Barry K."/>
            <person name="Blanchette R.A."/>
            <person name="Henrissat B."/>
            <person name="Martinez A.T."/>
            <person name="Otillar R."/>
            <person name="Spatafora J.W."/>
            <person name="Yadav J.S."/>
            <person name="Aerts A."/>
            <person name="Benoit I."/>
            <person name="Boyd A."/>
            <person name="Carlson A."/>
            <person name="Copeland A."/>
            <person name="Coutinho P.M."/>
            <person name="de Vries R.P."/>
            <person name="Ferreira P."/>
            <person name="Findley K."/>
            <person name="Foster B."/>
            <person name="Gaskell J."/>
            <person name="Glotzer D."/>
            <person name="Gorecki P."/>
            <person name="Heitman J."/>
            <person name="Hesse C."/>
            <person name="Hori C."/>
            <person name="Igarashi K."/>
            <person name="Jurgens J.A."/>
            <person name="Kallen N."/>
            <person name="Kersten P."/>
            <person name="Kohler A."/>
            <person name="Kuees U."/>
            <person name="Kumar T.K.A."/>
            <person name="Kuo A."/>
            <person name="LaButti K."/>
            <person name="Larrondo L.F."/>
            <person name="Lindquist E."/>
            <person name="Ling A."/>
            <person name="Lombard V."/>
            <person name="Lucas S."/>
            <person name="Lundell T."/>
            <person name="Martin R."/>
            <person name="McLaughlin D.J."/>
            <person name="Morgenstern I."/>
            <person name="Morin E."/>
            <person name="Murat C."/>
            <person name="Nagy L.G."/>
            <person name="Nolan M."/>
            <person name="Ohm R.A."/>
            <person name="Patyshakuliyeva A."/>
            <person name="Rokas A."/>
            <person name="Ruiz-Duenas F.J."/>
            <person name="Sabat G."/>
            <person name="Salamov A."/>
            <person name="Samejima M."/>
            <person name="Schmutz J."/>
            <person name="Slot J.C."/>
            <person name="St John F."/>
            <person name="Stenlid J."/>
            <person name="Sun H."/>
            <person name="Sun S."/>
            <person name="Syed K."/>
            <person name="Tsang A."/>
            <person name="Wiebenga A."/>
            <person name="Young D."/>
            <person name="Pisabarro A."/>
            <person name="Eastwood D.C."/>
            <person name="Martin F."/>
            <person name="Cullen D."/>
            <person name="Grigoriev I.V."/>
            <person name="Hibbett D.S."/>
        </authorList>
    </citation>
    <scope>NUCLEOTIDE SEQUENCE [LARGE SCALE GENOMIC DNA]</scope>
    <source>
        <strain evidence="2 3">DJM-731 SS1</strain>
    </source>
</reference>
<feature type="region of interest" description="Disordered" evidence="1">
    <location>
        <begin position="31"/>
        <end position="86"/>
    </location>
</feature>
<dbReference type="HOGENOM" id="CLU_1266851_0_0_1"/>
<evidence type="ECO:0000256" key="1">
    <source>
        <dbReference type="SAM" id="MobiDB-lite"/>
    </source>
</evidence>
<evidence type="ECO:0000313" key="2">
    <source>
        <dbReference type="EMBL" id="EJU01561.1"/>
    </source>
</evidence>
<dbReference type="Proteomes" id="UP000030653">
    <property type="component" value="Unassembled WGS sequence"/>
</dbReference>
<keyword evidence="3" id="KW-1185">Reference proteome</keyword>
<protein>
    <submittedName>
        <fullName evidence="2">Uncharacterized protein</fullName>
    </submittedName>
</protein>